<comment type="caution">
    <text evidence="1">The sequence shown here is derived from an EMBL/GenBank/DDBJ whole genome shotgun (WGS) entry which is preliminary data.</text>
</comment>
<dbReference type="AlphaFoldDB" id="A0A409WN90"/>
<accession>A0A409WN90</accession>
<protein>
    <submittedName>
        <fullName evidence="1">Uncharacterized protein</fullName>
    </submittedName>
</protein>
<dbReference type="EMBL" id="NHYE01004977">
    <property type="protein sequence ID" value="PPQ79978.1"/>
    <property type="molecule type" value="Genomic_DNA"/>
</dbReference>
<dbReference type="Proteomes" id="UP000284706">
    <property type="component" value="Unassembled WGS sequence"/>
</dbReference>
<reference evidence="1 2" key="1">
    <citation type="journal article" date="2018" name="Evol. Lett.">
        <title>Horizontal gene cluster transfer increased hallucinogenic mushroom diversity.</title>
        <authorList>
            <person name="Reynolds H.T."/>
            <person name="Vijayakumar V."/>
            <person name="Gluck-Thaler E."/>
            <person name="Korotkin H.B."/>
            <person name="Matheny P.B."/>
            <person name="Slot J.C."/>
        </authorList>
    </citation>
    <scope>NUCLEOTIDE SEQUENCE [LARGE SCALE GENOMIC DNA]</scope>
    <source>
        <strain evidence="1 2">SRW20</strain>
    </source>
</reference>
<proteinExistence type="predicted"/>
<dbReference type="InParanoid" id="A0A409WN90"/>
<gene>
    <name evidence="1" type="ORF">CVT26_004410</name>
</gene>
<organism evidence="1 2">
    <name type="scientific">Gymnopilus dilepis</name>
    <dbReference type="NCBI Taxonomy" id="231916"/>
    <lineage>
        <taxon>Eukaryota</taxon>
        <taxon>Fungi</taxon>
        <taxon>Dikarya</taxon>
        <taxon>Basidiomycota</taxon>
        <taxon>Agaricomycotina</taxon>
        <taxon>Agaricomycetes</taxon>
        <taxon>Agaricomycetidae</taxon>
        <taxon>Agaricales</taxon>
        <taxon>Agaricineae</taxon>
        <taxon>Hymenogastraceae</taxon>
        <taxon>Gymnopilus</taxon>
    </lineage>
</organism>
<keyword evidence="2" id="KW-1185">Reference proteome</keyword>
<sequence>MIVDKAHYIDVLRPHCHWPYAPVIAPTSIQLVKMSWQFDVLFALFSNCPPSTRKSETGESTDHTPPPSIIHHAEERVGVNQAGIFRSLQPAPLSLFAWQAEYRCGPAFGCARFSSPASVSPMPLPRLSH</sequence>
<evidence type="ECO:0000313" key="1">
    <source>
        <dbReference type="EMBL" id="PPQ79978.1"/>
    </source>
</evidence>
<evidence type="ECO:0000313" key="2">
    <source>
        <dbReference type="Proteomes" id="UP000284706"/>
    </source>
</evidence>
<name>A0A409WN90_9AGAR</name>